<feature type="coiled-coil region" evidence="1">
    <location>
        <begin position="52"/>
        <end position="79"/>
    </location>
</feature>
<sequence length="356" mass="39759">MAKIDELLALADSVTASSDALLLSVSELCAVVSLLVEIHHSLVSADAEIDKYSQLIARNNRYLNEMQNLYEKLYLLEANMQTNDLCTNETSFSNLRKEYSYLWRSFGFDNMEFAGKQTVAREPLRLRLNHMLSILNLNLKPLRCSSVKVARKRSRYRVSGTFNLNPLAPDVPQFARMAAMHTASEEDSRNVLNASSSDMSSIMDQSPHRNSAMSTESLDQSDVLRKGSTMLRSPALPLPGGSLSDHCIAELSLDDARQLDFDYDSSSPGRADFDDSSEFLRKSRVDLHGAFPPLKKSLSHESVFSAPQMPQWGAAKKFHNPVDFVYTGRRGTSTQSTVEATYSLPFDAPLNFKDHS</sequence>
<accession>A0A4P9Z8T2</accession>
<feature type="non-terminal residue" evidence="3">
    <location>
        <position position="356"/>
    </location>
</feature>
<proteinExistence type="predicted"/>
<organism evidence="3 4">
    <name type="scientific">Metschnikowia bicuspidata</name>
    <dbReference type="NCBI Taxonomy" id="27322"/>
    <lineage>
        <taxon>Eukaryota</taxon>
        <taxon>Fungi</taxon>
        <taxon>Dikarya</taxon>
        <taxon>Ascomycota</taxon>
        <taxon>Saccharomycotina</taxon>
        <taxon>Pichiomycetes</taxon>
        <taxon>Metschnikowiaceae</taxon>
        <taxon>Metschnikowia</taxon>
    </lineage>
</organism>
<evidence type="ECO:0000256" key="2">
    <source>
        <dbReference type="SAM" id="MobiDB-lite"/>
    </source>
</evidence>
<evidence type="ECO:0000313" key="4">
    <source>
        <dbReference type="Proteomes" id="UP000268321"/>
    </source>
</evidence>
<gene>
    <name evidence="3" type="ORF">METBISCDRAFT_28648</name>
</gene>
<name>A0A4P9Z8T2_9ASCO</name>
<evidence type="ECO:0000313" key="3">
    <source>
        <dbReference type="EMBL" id="RKP28948.1"/>
    </source>
</evidence>
<dbReference type="OrthoDB" id="4018768at2759"/>
<keyword evidence="1" id="KW-0175">Coiled coil</keyword>
<evidence type="ECO:0000256" key="1">
    <source>
        <dbReference type="SAM" id="Coils"/>
    </source>
</evidence>
<dbReference type="Proteomes" id="UP000268321">
    <property type="component" value="Unassembled WGS sequence"/>
</dbReference>
<dbReference type="AlphaFoldDB" id="A0A4P9Z8T2"/>
<feature type="compositionally biased region" description="Low complexity" evidence="2">
    <location>
        <begin position="196"/>
        <end position="205"/>
    </location>
</feature>
<keyword evidence="4" id="KW-1185">Reference proteome</keyword>
<reference evidence="4" key="1">
    <citation type="journal article" date="2018" name="Nat. Microbiol.">
        <title>Leveraging single-cell genomics to expand the fungal tree of life.</title>
        <authorList>
            <person name="Ahrendt S.R."/>
            <person name="Quandt C.A."/>
            <person name="Ciobanu D."/>
            <person name="Clum A."/>
            <person name="Salamov A."/>
            <person name="Andreopoulos B."/>
            <person name="Cheng J.F."/>
            <person name="Woyke T."/>
            <person name="Pelin A."/>
            <person name="Henrissat B."/>
            <person name="Reynolds N.K."/>
            <person name="Benny G.L."/>
            <person name="Smith M.E."/>
            <person name="James T.Y."/>
            <person name="Grigoriev I.V."/>
        </authorList>
    </citation>
    <scope>NUCLEOTIDE SEQUENCE [LARGE SCALE GENOMIC DNA]</scope>
    <source>
        <strain evidence="4">Baker2002</strain>
    </source>
</reference>
<protein>
    <submittedName>
        <fullName evidence="3">Uncharacterized protein</fullName>
    </submittedName>
</protein>
<feature type="compositionally biased region" description="Polar residues" evidence="2">
    <location>
        <begin position="208"/>
        <end position="217"/>
    </location>
</feature>
<feature type="region of interest" description="Disordered" evidence="2">
    <location>
        <begin position="196"/>
        <end position="217"/>
    </location>
</feature>
<dbReference type="EMBL" id="ML004532">
    <property type="protein sequence ID" value="RKP28948.1"/>
    <property type="molecule type" value="Genomic_DNA"/>
</dbReference>